<dbReference type="RefSeq" id="WP_129718461.1">
    <property type="nucleotide sequence ID" value="NZ_PRLK01000001.1"/>
</dbReference>
<feature type="domain" description="DUF11" evidence="1">
    <location>
        <begin position="485"/>
        <end position="587"/>
    </location>
</feature>
<dbReference type="SUPFAM" id="SSF49401">
    <property type="entry name" value="Bacterial adhesins"/>
    <property type="match status" value="1"/>
</dbReference>
<evidence type="ECO:0000313" key="3">
    <source>
        <dbReference type="Proteomes" id="UP001190925"/>
    </source>
</evidence>
<comment type="caution">
    <text evidence="2">The sequence shown here is derived from an EMBL/GenBank/DDBJ whole genome shotgun (WGS) entry which is preliminary data.</text>
</comment>
<organism evidence="2 3">
    <name type="scientific">Candidatus Nanogingivalis gingivitcus</name>
    <dbReference type="NCBI Taxonomy" id="2171992"/>
    <lineage>
        <taxon>Bacteria</taxon>
        <taxon>Candidatus Saccharimonadota</taxon>
        <taxon>Candidatus Nanosyncoccalia</taxon>
        <taxon>Candidatus Nanogingivales</taxon>
        <taxon>Candidatus Nanogingivalaceae</taxon>
        <taxon>Candidatus Nanogingivalis</taxon>
    </lineage>
</organism>
<reference evidence="2 3" key="2">
    <citation type="journal article" date="2020" name="Cell Rep.">
        <title>Acquisition and Adaptation of Ultra-small Parasitic Reduced Genome Bacteria to Mammalian Hosts.</title>
        <authorList>
            <person name="McLean J.S."/>
            <person name="Bor B."/>
            <person name="Kerns K.A."/>
            <person name="Liu Q."/>
            <person name="To T.T."/>
            <person name="Solden L."/>
            <person name="Hendrickson E.L."/>
            <person name="Wrighton K."/>
            <person name="Shi W."/>
            <person name="He X."/>
        </authorList>
    </citation>
    <scope>NUCLEOTIDE SEQUENCE [LARGE SCALE GENOMIC DNA]</scope>
    <source>
        <strain evidence="2 3">TM7_CMJM_G6_1_HOT_870</strain>
    </source>
</reference>
<evidence type="ECO:0000259" key="1">
    <source>
        <dbReference type="Pfam" id="PF01345"/>
    </source>
</evidence>
<dbReference type="InterPro" id="IPR001434">
    <property type="entry name" value="OmcB-like_DUF11"/>
</dbReference>
<sequence length="650" mass="70462">MRDLLKKIISFAKNHPVIISSILVSVFVPLVYTLAYGPNRNTYTVAKPADHIVFNSIVDNPTLGGNEQDFVGIREVGTSNAWSNSVQAKPGKEYYVRMYVHNNAASNLKLVAQNVVAKLNVPTNTAKSITLQGQVSASNATPATVWDEATLKSDRDFNLAYVAGSATYTSNKLNGVALPDSIVTNTGAKLGYDKLDGNIPGCFEYSGYVTLKVKPQFAPEEKSDIALSKKVRNKTNGEKAWNEIVNAKSGDTVQFQIEAKNNGSATIDNMVLRDILPNGLEYVAGTTKLYNKANNGLKVSDNLVADSGINVGSYGPNANVFVRFDAKVSENQKLPKCGENTLTNLAQASNQKIVQNDTASVKVNKTCETPKPSTYKCESLSIKPIRKTSGFDTTQNKPFGTETFEFDTKYSLQNTEFVGVKYVIKNSKGETVIEKTVNNGSKLTVEISIAGKYTVTSTVLSKDGQNSAQNCEKHFEVKNQEKPSISIRKTVNNQKNITVEAEKEFNYELLVTNNGNVDLRDIVVSDKAPANITFISADRGTLLNNNLTYKIANLKVGESQIITIKAKATAVGISSRNIACVNTPVIPGDNDGCDSANIEVPKKDTPPAPKQPELPSELPKTGADNLLEIIGLSSVVLATSYYVASRKLLK</sequence>
<dbReference type="InterPro" id="IPR047589">
    <property type="entry name" value="DUF11_rpt"/>
</dbReference>
<dbReference type="PANTHER" id="PTHR34819:SF4">
    <property type="entry name" value="LARGE CYSTEINE-RICH PERIPLASMIC PROTEIN OMCB"/>
    <property type="match status" value="1"/>
</dbReference>
<keyword evidence="3" id="KW-1185">Reference proteome</keyword>
<proteinExistence type="predicted"/>
<dbReference type="EMBL" id="PRLK01000001">
    <property type="protein sequence ID" value="RYC72925.1"/>
    <property type="molecule type" value="Genomic_DNA"/>
</dbReference>
<protein>
    <recommendedName>
        <fullName evidence="1">DUF11 domain-containing protein</fullName>
    </recommendedName>
</protein>
<reference evidence="2 3" key="1">
    <citation type="journal article" date="2018" name="bioRxiv">
        <title>Evidence of independent acquisition and adaption of ultra-small bacteria to human hosts across the highly diverse yet reduced genomes of the phylum Saccharibacteria.</title>
        <authorList>
            <person name="McLean J.S."/>
            <person name="Bor B."/>
            <person name="To T.T."/>
            <person name="Liu Q."/>
            <person name="Kearns K.A."/>
            <person name="Solden L.M."/>
            <person name="Wrighton K.C."/>
            <person name="He X."/>
            <person name="Shi W."/>
        </authorList>
    </citation>
    <scope>NUCLEOTIDE SEQUENCE [LARGE SCALE GENOMIC DNA]</scope>
    <source>
        <strain evidence="2 3">TM7_CMJM_G6_1_HOT_870</strain>
    </source>
</reference>
<evidence type="ECO:0000313" key="2">
    <source>
        <dbReference type="EMBL" id="RYC72925.1"/>
    </source>
</evidence>
<dbReference type="InterPro" id="IPR051172">
    <property type="entry name" value="Chlamydia_OmcB"/>
</dbReference>
<dbReference type="InterPro" id="IPR008966">
    <property type="entry name" value="Adhesion_dom_sf"/>
</dbReference>
<dbReference type="Pfam" id="PF01345">
    <property type="entry name" value="DUF11"/>
    <property type="match status" value="2"/>
</dbReference>
<dbReference type="Proteomes" id="UP001190925">
    <property type="component" value="Unassembled WGS sequence"/>
</dbReference>
<feature type="domain" description="DUF11" evidence="1">
    <location>
        <begin position="246"/>
        <end position="362"/>
    </location>
</feature>
<accession>A0ABY0FKD4</accession>
<gene>
    <name evidence="2" type="ORF">G6CMJM_00018</name>
</gene>
<dbReference type="NCBIfam" id="TIGR01451">
    <property type="entry name" value="B_ant_repeat"/>
    <property type="match status" value="2"/>
</dbReference>
<name>A0ABY0FKD4_9BACT</name>
<dbReference type="PANTHER" id="PTHR34819">
    <property type="entry name" value="LARGE CYSTEINE-RICH PERIPLASMIC PROTEIN OMCB"/>
    <property type="match status" value="1"/>
</dbReference>
<dbReference type="Gene3D" id="2.60.40.740">
    <property type="match status" value="1"/>
</dbReference>